<proteinExistence type="predicted"/>
<dbReference type="GO" id="GO:0016301">
    <property type="term" value="F:kinase activity"/>
    <property type="evidence" value="ECO:0007669"/>
    <property type="project" value="UniProtKB-KW"/>
</dbReference>
<dbReference type="InterPro" id="IPR052732">
    <property type="entry name" value="Cell-binding_unc_protein"/>
</dbReference>
<dbReference type="Pfam" id="PF13671">
    <property type="entry name" value="AAA_33"/>
    <property type="match status" value="1"/>
</dbReference>
<dbReference type="InterPro" id="IPR027417">
    <property type="entry name" value="P-loop_NTPase"/>
</dbReference>
<dbReference type="OrthoDB" id="28808at2157"/>
<reference evidence="1" key="1">
    <citation type="submission" date="2021-03" db="EMBL/GenBank/DDBJ databases">
        <title>Genomic Encyclopedia of Type Strains, Phase IV (KMG-IV): sequencing the most valuable type-strain genomes for metagenomic binning, comparative biology and taxonomic classification.</title>
        <authorList>
            <person name="Goeker M."/>
        </authorList>
    </citation>
    <scope>NUCLEOTIDE SEQUENCE</scope>
    <source>
        <strain evidence="1">DSM 26232</strain>
    </source>
</reference>
<dbReference type="PANTHER" id="PTHR43883:SF1">
    <property type="entry name" value="GLUCONOKINASE"/>
    <property type="match status" value="1"/>
</dbReference>
<protein>
    <submittedName>
        <fullName evidence="1">Putative kinase</fullName>
    </submittedName>
</protein>
<comment type="caution">
    <text evidence="1">The sequence shown here is derived from an EMBL/GenBank/DDBJ whole genome shotgun (WGS) entry which is preliminary data.</text>
</comment>
<dbReference type="SUPFAM" id="SSF52540">
    <property type="entry name" value="P-loop containing nucleoside triphosphate hydrolases"/>
    <property type="match status" value="1"/>
</dbReference>
<organism evidence="1 2">
    <name type="scientific">Halolamina salifodinae</name>
    <dbReference type="NCBI Taxonomy" id="1202767"/>
    <lineage>
        <taxon>Archaea</taxon>
        <taxon>Methanobacteriati</taxon>
        <taxon>Methanobacteriota</taxon>
        <taxon>Stenosarchaea group</taxon>
        <taxon>Halobacteria</taxon>
        <taxon>Halobacteriales</taxon>
        <taxon>Haloferacaceae</taxon>
    </lineage>
</organism>
<keyword evidence="1" id="KW-0808">Transferase</keyword>
<keyword evidence="1" id="KW-0418">Kinase</keyword>
<evidence type="ECO:0000313" key="2">
    <source>
        <dbReference type="Proteomes" id="UP000823736"/>
    </source>
</evidence>
<evidence type="ECO:0000313" key="1">
    <source>
        <dbReference type="EMBL" id="MBP1987879.1"/>
    </source>
</evidence>
<dbReference type="AlphaFoldDB" id="A0A8T4GY00"/>
<dbReference type="Gene3D" id="3.40.50.300">
    <property type="entry name" value="P-loop containing nucleotide triphosphate hydrolases"/>
    <property type="match status" value="1"/>
</dbReference>
<accession>A0A8T4GY00</accession>
<dbReference type="PANTHER" id="PTHR43883">
    <property type="entry name" value="SLR0207 PROTEIN"/>
    <property type="match status" value="1"/>
</dbReference>
<gene>
    <name evidence="1" type="ORF">J2753_002389</name>
</gene>
<name>A0A8T4GY00_9EURY</name>
<dbReference type="Proteomes" id="UP000823736">
    <property type="component" value="Unassembled WGS sequence"/>
</dbReference>
<dbReference type="EMBL" id="JAGGLC010000005">
    <property type="protein sequence ID" value="MBP1987879.1"/>
    <property type="molecule type" value="Genomic_DNA"/>
</dbReference>
<keyword evidence="2" id="KW-1185">Reference proteome</keyword>
<dbReference type="RefSeq" id="WP_209492238.1">
    <property type="nucleotide sequence ID" value="NZ_JAGGLC010000005.1"/>
</dbReference>
<sequence length="171" mass="19087">MLVLVCGLPGTGKSTVAERVADLLSAERLRTDVVRKELFPEPTYAAAESATVYDELFSRARETLASNEHVVLDATFRRRELRERAAALAHEADTEYQLVRVACEESVVRERIRKRQTEEDDESDADFDIYTELKAEFEPIEGDDHMVIDNSGPLVETLAAVDDAFRAVAAA</sequence>